<protein>
    <submittedName>
        <fullName evidence="5">Mechanosensitive ion channel protein 8</fullName>
    </submittedName>
</protein>
<sequence length="424" mass="45656">LSLSLSEVKNGKSPLSVVSGFLPPRVSFFVPPLLSISISSAAGQCCCCCCGAGIGIEMDSIRRSFKSHGSHKHSTSSVDFDHQEEQPILFDHRDLHPEVVVKIDGNSRPFEAQAPAAGGNGAGVWRGSSYEFWKDDGPGGGGGAGFTFPPQGPSMTEISEDPPSKLISAFLHKQKAAGGEVSLDVDMDVDDLEKPPAAAAHPSSANSRELRVSFQDPSAETLHRRSGHSNDPSSSSSDSDDRRDVKAPSGRHGSGAIGAGGGEVLKCSANSSFRRTPSVLRTKTRSRLMDPPPVQPSSGPAPGDHDRRAAGRAPRSGPQRLGPQRSGPLQQPHEEEEEDPFVDEDVPEEYRRAKFDTLTVLQWVSLVLIVAALVCSLTIPSVKRRTVWNLHLWKWAVMVLVLICGRLVSGWGIRAVVFFFERNF</sequence>
<feature type="compositionally biased region" description="Acidic residues" evidence="3">
    <location>
        <begin position="334"/>
        <end position="343"/>
    </location>
</feature>
<feature type="non-terminal residue" evidence="5">
    <location>
        <position position="424"/>
    </location>
</feature>
<feature type="region of interest" description="Disordered" evidence="3">
    <location>
        <begin position="133"/>
        <end position="161"/>
    </location>
</feature>
<feature type="region of interest" description="Disordered" evidence="3">
    <location>
        <begin position="194"/>
        <end position="343"/>
    </location>
</feature>
<dbReference type="GO" id="GO:0008381">
    <property type="term" value="F:mechanosensitive monoatomic ion channel activity"/>
    <property type="evidence" value="ECO:0007669"/>
    <property type="project" value="TreeGrafter"/>
</dbReference>
<dbReference type="PANTHER" id="PTHR31618:SF1">
    <property type="entry name" value="EF-HAND DOMAIN-CONTAINING PROTEIN"/>
    <property type="match status" value="1"/>
</dbReference>
<feature type="compositionally biased region" description="Low complexity" evidence="3">
    <location>
        <begin position="195"/>
        <end position="207"/>
    </location>
</feature>
<evidence type="ECO:0000256" key="2">
    <source>
        <dbReference type="ARBA" id="ARBA00008017"/>
    </source>
</evidence>
<evidence type="ECO:0000256" key="1">
    <source>
        <dbReference type="ARBA" id="ARBA00004141"/>
    </source>
</evidence>
<comment type="subcellular location">
    <subcellularLocation>
        <location evidence="1">Membrane</location>
        <topology evidence="1">Multi-pass membrane protein</topology>
    </subcellularLocation>
</comment>
<feature type="non-terminal residue" evidence="5">
    <location>
        <position position="1"/>
    </location>
</feature>
<name>A0A1D1Y528_9ARAE</name>
<feature type="compositionally biased region" description="Low complexity" evidence="3">
    <location>
        <begin position="311"/>
        <end position="320"/>
    </location>
</feature>
<feature type="transmembrane region" description="Helical" evidence="4">
    <location>
        <begin position="360"/>
        <end position="380"/>
    </location>
</feature>
<comment type="similarity">
    <text evidence="2">Belongs to the MscS (TC 1.A.23) family.</text>
</comment>
<evidence type="ECO:0000256" key="3">
    <source>
        <dbReference type="SAM" id="MobiDB-lite"/>
    </source>
</evidence>
<dbReference type="GO" id="GO:0006820">
    <property type="term" value="P:monoatomic anion transport"/>
    <property type="evidence" value="ECO:0007669"/>
    <property type="project" value="TreeGrafter"/>
</dbReference>
<dbReference type="InterPro" id="IPR016688">
    <property type="entry name" value="MscS-like_plants/fungi"/>
</dbReference>
<accession>A0A1D1Y528</accession>
<organism evidence="5">
    <name type="scientific">Anthurium amnicola</name>
    <dbReference type="NCBI Taxonomy" id="1678845"/>
    <lineage>
        <taxon>Eukaryota</taxon>
        <taxon>Viridiplantae</taxon>
        <taxon>Streptophyta</taxon>
        <taxon>Embryophyta</taxon>
        <taxon>Tracheophyta</taxon>
        <taxon>Spermatophyta</taxon>
        <taxon>Magnoliopsida</taxon>
        <taxon>Liliopsida</taxon>
        <taxon>Araceae</taxon>
        <taxon>Pothoideae</taxon>
        <taxon>Potheae</taxon>
        <taxon>Anthurium</taxon>
    </lineage>
</organism>
<dbReference type="PANTHER" id="PTHR31618">
    <property type="entry name" value="MECHANOSENSITIVE ION CHANNEL PROTEIN 5"/>
    <property type="match status" value="1"/>
</dbReference>
<keyword evidence="4" id="KW-0812">Transmembrane</keyword>
<dbReference type="AlphaFoldDB" id="A0A1D1Y528"/>
<evidence type="ECO:0000313" key="5">
    <source>
        <dbReference type="EMBL" id="JAT49751.1"/>
    </source>
</evidence>
<feature type="transmembrane region" description="Helical" evidence="4">
    <location>
        <begin position="392"/>
        <end position="420"/>
    </location>
</feature>
<evidence type="ECO:0000256" key="4">
    <source>
        <dbReference type="SAM" id="Phobius"/>
    </source>
</evidence>
<reference evidence="5" key="1">
    <citation type="submission" date="2015-07" db="EMBL/GenBank/DDBJ databases">
        <title>Transcriptome Assembly of Anthurium amnicola.</title>
        <authorList>
            <person name="Suzuki J."/>
        </authorList>
    </citation>
    <scope>NUCLEOTIDE SEQUENCE</scope>
</reference>
<dbReference type="EMBL" id="GDJX01018185">
    <property type="protein sequence ID" value="JAT49751.1"/>
    <property type="molecule type" value="Transcribed_RNA"/>
</dbReference>
<keyword evidence="4" id="KW-0472">Membrane</keyword>
<feature type="compositionally biased region" description="Gly residues" evidence="3">
    <location>
        <begin position="252"/>
        <end position="263"/>
    </location>
</feature>
<gene>
    <name evidence="5" type="primary">MSL8</name>
    <name evidence="5" type="ORF">g.35992</name>
</gene>
<feature type="compositionally biased region" description="Polar residues" evidence="3">
    <location>
        <begin position="268"/>
        <end position="281"/>
    </location>
</feature>
<dbReference type="GO" id="GO:0005886">
    <property type="term" value="C:plasma membrane"/>
    <property type="evidence" value="ECO:0007669"/>
    <property type="project" value="TreeGrafter"/>
</dbReference>
<keyword evidence="4" id="KW-1133">Transmembrane helix</keyword>
<proteinExistence type="inferred from homology"/>